<sequence length="417" mass="45416">MHTASMTPDRTYFRAAASSQTLPWNGTRVSSHEVSPQSVAAAEALITELAGVYERGWQPADLVHLARRSKDPSNADLVATAVLLDAARTRAADRAPLEWVGQLASIREQFPNADRIASRITLDEDVFRSLAAGLLFEDPYFLVSQIAEVALHWTRLAPWNLLLAPPSTWPPQRTDTSYAGTGAEVDAKVLKRIRGLLAKAEATNFAEEAESFTEKAQELMTRYAIDAALLHNRTGITDTAVNGRRIHLDNPYVKEKVHLLTAIGDSNRVRAVWFSEVSIATVIGTPVDLQQVDMLFTSLLVQATRAMQFADTSNRGGSRTTSFRKGFLTGFANRIGQRLRDAGTKATAEAADAASMDVADLLPILATTSAAVDTEFDRLFPRTRKARGRSVDAEGWHAGQAAADDANLRPGAPAVRR</sequence>
<feature type="region of interest" description="Disordered" evidence="1">
    <location>
        <begin position="387"/>
        <end position="417"/>
    </location>
</feature>
<proteinExistence type="predicted"/>
<gene>
    <name evidence="3" type="ORF">FNL38_102349</name>
</gene>
<evidence type="ECO:0000313" key="3">
    <source>
        <dbReference type="EMBL" id="TYQ06216.1"/>
    </source>
</evidence>
<evidence type="ECO:0000256" key="1">
    <source>
        <dbReference type="SAM" id="MobiDB-lite"/>
    </source>
</evidence>
<dbReference type="AlphaFoldDB" id="A0A652YTJ8"/>
<feature type="domain" description="DUF2786" evidence="2">
    <location>
        <begin position="188"/>
        <end position="226"/>
    </location>
</feature>
<dbReference type="EMBL" id="VNIQ01000002">
    <property type="protein sequence ID" value="TYQ06216.1"/>
    <property type="molecule type" value="Genomic_DNA"/>
</dbReference>
<comment type="caution">
    <text evidence="3">The sequence shown here is derived from an EMBL/GenBank/DDBJ whole genome shotgun (WGS) entry which is preliminary data.</text>
</comment>
<accession>A0A652YTJ8</accession>
<dbReference type="InterPro" id="IPR024498">
    <property type="entry name" value="DUF2786"/>
</dbReference>
<dbReference type="Pfam" id="PF10979">
    <property type="entry name" value="DUF2786"/>
    <property type="match status" value="1"/>
</dbReference>
<reference evidence="3" key="1">
    <citation type="submission" date="2019-07" db="EMBL/GenBank/DDBJ databases">
        <title>Genomic Encyclopedia of Type Strains, Phase IV (KMG-IV): sequencing the most valuable type-strain genomes for metagenomic binning, comparative biology and taxonomic classification.</title>
        <authorList>
            <person name="Goeker M."/>
        </authorList>
    </citation>
    <scope>NUCLEOTIDE SEQUENCE</scope>
    <source>
        <strain evidence="3">DSM 44596</strain>
    </source>
</reference>
<protein>
    <submittedName>
        <fullName evidence="3">Uncharacterized protein DUF2786</fullName>
    </submittedName>
</protein>
<evidence type="ECO:0000259" key="2">
    <source>
        <dbReference type="Pfam" id="PF10979"/>
    </source>
</evidence>
<name>A0A652YTJ8_NOCGL</name>
<organism evidence="3">
    <name type="scientific">Nocardia globerula</name>
    <dbReference type="NCBI Taxonomy" id="1818"/>
    <lineage>
        <taxon>Bacteria</taxon>
        <taxon>Bacillati</taxon>
        <taxon>Actinomycetota</taxon>
        <taxon>Actinomycetes</taxon>
        <taxon>Mycobacteriales</taxon>
        <taxon>Nocardiaceae</taxon>
        <taxon>Nocardia</taxon>
    </lineage>
</organism>